<dbReference type="InterPro" id="IPR036388">
    <property type="entry name" value="WH-like_DNA-bd_sf"/>
</dbReference>
<accession>A0A506PMY1</accession>
<feature type="binding site" evidence="3">
    <location>
        <begin position="213"/>
        <end position="220"/>
    </location>
    <ligand>
        <name>ATP</name>
        <dbReference type="ChEBI" id="CHEBI:30616"/>
    </ligand>
</feature>
<evidence type="ECO:0000259" key="5">
    <source>
        <dbReference type="PROSITE" id="PS51459"/>
    </source>
</evidence>
<organism evidence="6 7">
    <name type="scientific">Paucihalobacter ruber</name>
    <dbReference type="NCBI Taxonomy" id="2567861"/>
    <lineage>
        <taxon>Bacteria</taxon>
        <taxon>Pseudomonadati</taxon>
        <taxon>Bacteroidota</taxon>
        <taxon>Flavobacteriia</taxon>
        <taxon>Flavobacteriales</taxon>
        <taxon>Flavobacteriaceae</taxon>
        <taxon>Paucihalobacter</taxon>
    </lineage>
</organism>
<sequence>MKNHQSGNFQNQGYYKSFQPSLINRQWLMDDMEILQLLSKADRQLGRLDMYSEYIPNIEMYISMHVIKEATQSSKIEGTQTKIEEAFLEKEDIVLEKRDDWEEVQNYIQAMNTAIKLLEQLPFSNRLIKETHKILLQGVRGQHKQPGHFRTSQNWIGGATINDAIFIPPIYASLPELMSDLEKFANNQENYLPDLIKIALIHYQFETIHPFLDGNGRVGRLLITLYLVDKSILKKPVLYLSDFFERNRQLYYDNLMNVRTKNDLKQWLKFFLVGVIETSQNGILTFDAVLKLKKDIEEKIQNANSRNKHLLNIMEFLYQKPVINASKIVEITNVSQPTAYKILDEMVNMEILNEITGGKRGKVYVFDAYVKLFS</sequence>
<keyword evidence="1" id="KW-0547">Nucleotide-binding</keyword>
<dbReference type="PANTHER" id="PTHR13504:SF38">
    <property type="entry name" value="FIDO DOMAIN-CONTAINING PROTEIN"/>
    <property type="match status" value="1"/>
</dbReference>
<dbReference type="OrthoDB" id="9814400at2"/>
<evidence type="ECO:0000256" key="4">
    <source>
        <dbReference type="SAM" id="Coils"/>
    </source>
</evidence>
<dbReference type="InterPro" id="IPR036390">
    <property type="entry name" value="WH_DNA-bd_sf"/>
</dbReference>
<evidence type="ECO:0000256" key="3">
    <source>
        <dbReference type="PIRSR" id="PIRSR640198-2"/>
    </source>
</evidence>
<dbReference type="EMBL" id="VHIQ01000002">
    <property type="protein sequence ID" value="TPV35091.1"/>
    <property type="molecule type" value="Genomic_DNA"/>
</dbReference>
<dbReference type="Gene3D" id="1.10.10.10">
    <property type="entry name" value="Winged helix-like DNA-binding domain superfamily/Winged helix DNA-binding domain"/>
    <property type="match status" value="1"/>
</dbReference>
<gene>
    <name evidence="6" type="ORF">FJ651_06085</name>
</gene>
<feature type="binding site" evidence="1">
    <location>
        <position position="251"/>
    </location>
    <ligand>
        <name>ATP</name>
        <dbReference type="ChEBI" id="CHEBI:30616"/>
    </ligand>
</feature>
<dbReference type="SUPFAM" id="SSF140931">
    <property type="entry name" value="Fic-like"/>
    <property type="match status" value="1"/>
</dbReference>
<dbReference type="AlphaFoldDB" id="A0A506PMY1"/>
<evidence type="ECO:0000256" key="1">
    <source>
        <dbReference type="PIRSR" id="PIRSR038925-1"/>
    </source>
</evidence>
<dbReference type="Pfam" id="PF02661">
    <property type="entry name" value="Fic"/>
    <property type="match status" value="1"/>
</dbReference>
<keyword evidence="1" id="KW-0067">ATP-binding</keyword>
<keyword evidence="7" id="KW-1185">Reference proteome</keyword>
<feature type="binding site" evidence="1">
    <location>
        <position position="77"/>
    </location>
    <ligand>
        <name>ATP</name>
        <dbReference type="ChEBI" id="CHEBI:30616"/>
    </ligand>
</feature>
<feature type="coiled-coil region" evidence="4">
    <location>
        <begin position="286"/>
        <end position="313"/>
    </location>
</feature>
<reference evidence="6 7" key="1">
    <citation type="submission" date="2019-06" db="EMBL/GenBank/DDBJ databases">
        <title>Flavobacteriaceae Paucihalobacterium erythroidium CWB-1, complete genome.</title>
        <authorList>
            <person name="Wu S."/>
        </authorList>
    </citation>
    <scope>NUCLEOTIDE SEQUENCE [LARGE SCALE GENOMIC DNA]</scope>
    <source>
        <strain evidence="6 7">CWB-1</strain>
    </source>
</reference>
<evidence type="ECO:0000256" key="2">
    <source>
        <dbReference type="PIRSR" id="PIRSR640198-1"/>
    </source>
</evidence>
<dbReference type="PROSITE" id="PS51459">
    <property type="entry name" value="FIDO"/>
    <property type="match status" value="1"/>
</dbReference>
<proteinExistence type="predicted"/>
<name>A0A506PMY1_9FLAO</name>
<dbReference type="Gene3D" id="1.10.3290.10">
    <property type="entry name" value="Fido-like domain"/>
    <property type="match status" value="1"/>
</dbReference>
<evidence type="ECO:0000313" key="7">
    <source>
        <dbReference type="Proteomes" id="UP000317332"/>
    </source>
</evidence>
<evidence type="ECO:0000313" key="6">
    <source>
        <dbReference type="EMBL" id="TPV35091.1"/>
    </source>
</evidence>
<dbReference type="PIRSF" id="PIRSF038925">
    <property type="entry name" value="AMP-prot_trans"/>
    <property type="match status" value="1"/>
</dbReference>
<comment type="caution">
    <text evidence="6">The sequence shown here is derived from an EMBL/GenBank/DDBJ whole genome shotgun (WGS) entry which is preliminary data.</text>
</comment>
<dbReference type="GO" id="GO:0005524">
    <property type="term" value="F:ATP binding"/>
    <property type="evidence" value="ECO:0007669"/>
    <property type="project" value="UniProtKB-KW"/>
</dbReference>
<dbReference type="InterPro" id="IPR040198">
    <property type="entry name" value="Fido_containing"/>
</dbReference>
<feature type="binding site" evidence="1">
    <location>
        <begin position="214"/>
        <end position="220"/>
    </location>
    <ligand>
        <name>ATP</name>
        <dbReference type="ChEBI" id="CHEBI:30616"/>
    </ligand>
</feature>
<feature type="binding site" evidence="3">
    <location>
        <begin position="251"/>
        <end position="252"/>
    </location>
    <ligand>
        <name>ATP</name>
        <dbReference type="ChEBI" id="CHEBI:30616"/>
    </ligand>
</feature>
<dbReference type="Proteomes" id="UP000317332">
    <property type="component" value="Unassembled WGS sequence"/>
</dbReference>
<dbReference type="PANTHER" id="PTHR13504">
    <property type="entry name" value="FIDO DOMAIN-CONTAINING PROTEIN DDB_G0283145"/>
    <property type="match status" value="1"/>
</dbReference>
<feature type="domain" description="Fido" evidence="5">
    <location>
        <begin position="123"/>
        <end position="273"/>
    </location>
</feature>
<dbReference type="RefSeq" id="WP_140989567.1">
    <property type="nucleotide sequence ID" value="NZ_VHIQ01000002.1"/>
</dbReference>
<feature type="binding site" evidence="1">
    <location>
        <position position="209"/>
    </location>
    <ligand>
        <name>ATP</name>
        <dbReference type="ChEBI" id="CHEBI:30616"/>
    </ligand>
</feature>
<dbReference type="SUPFAM" id="SSF46785">
    <property type="entry name" value="Winged helix' DNA-binding domain"/>
    <property type="match status" value="1"/>
</dbReference>
<dbReference type="Pfam" id="PF13784">
    <property type="entry name" value="Fic_N"/>
    <property type="match status" value="1"/>
</dbReference>
<protein>
    <submittedName>
        <fullName evidence="6">Fic family protein</fullName>
    </submittedName>
</protein>
<dbReference type="InterPro" id="IPR026287">
    <property type="entry name" value="SoFic-like"/>
</dbReference>
<feature type="active site" evidence="2">
    <location>
        <position position="209"/>
    </location>
</feature>
<dbReference type="InterPro" id="IPR025758">
    <property type="entry name" value="Fic/DOC_N"/>
</dbReference>
<dbReference type="InterPro" id="IPR036597">
    <property type="entry name" value="Fido-like_dom_sf"/>
</dbReference>
<dbReference type="InterPro" id="IPR003812">
    <property type="entry name" value="Fido"/>
</dbReference>
<keyword evidence="4" id="KW-0175">Coiled coil</keyword>